<dbReference type="Proteomes" id="UP000319040">
    <property type="component" value="Unassembled WGS sequence"/>
</dbReference>
<organism evidence="1 2">
    <name type="scientific">Saccharicrinis carchari</name>
    <dbReference type="NCBI Taxonomy" id="1168039"/>
    <lineage>
        <taxon>Bacteria</taxon>
        <taxon>Pseudomonadati</taxon>
        <taxon>Bacteroidota</taxon>
        <taxon>Bacteroidia</taxon>
        <taxon>Marinilabiliales</taxon>
        <taxon>Marinilabiliaceae</taxon>
        <taxon>Saccharicrinis</taxon>
    </lineage>
</organism>
<protein>
    <submittedName>
        <fullName evidence="1">Uncharacterized protein</fullName>
    </submittedName>
</protein>
<accession>A0A521BIV8</accession>
<name>A0A521BIV8_SACCC</name>
<dbReference type="EMBL" id="FXTB01000001">
    <property type="protein sequence ID" value="SMO46821.1"/>
    <property type="molecule type" value="Genomic_DNA"/>
</dbReference>
<evidence type="ECO:0000313" key="2">
    <source>
        <dbReference type="Proteomes" id="UP000319040"/>
    </source>
</evidence>
<reference evidence="1 2" key="1">
    <citation type="submission" date="2017-05" db="EMBL/GenBank/DDBJ databases">
        <authorList>
            <person name="Varghese N."/>
            <person name="Submissions S."/>
        </authorList>
    </citation>
    <scope>NUCLEOTIDE SEQUENCE [LARGE SCALE GENOMIC DNA]</scope>
    <source>
        <strain evidence="1 2">DSM 27040</strain>
    </source>
</reference>
<keyword evidence="2" id="KW-1185">Reference proteome</keyword>
<dbReference type="AlphaFoldDB" id="A0A521BIV8"/>
<proteinExistence type="predicted"/>
<sequence>MYTDPSGYTWGIFKPFVNAWNWFWNTGEKFAEWADENGIPSGGFGINSAGQTNHWVGDYHVNHNQMRVGSDEAIWGRTTVTFKNEIGQDGVNFTNNLGVSSDNVRVSYGNATNSEGSTPYGYEPDTHGGYGSLDDFLGRYKEWTFGQIMIKEKGSAPFMGYMYDLGPQLRYIKNPSDGKYVDMTHFLYVGYKGRAFGFIVEMGQALSGTATTSAFKRQDLYSNKLGWQFWREYGNQIKQNPTQITNYIGQFFNNMRVPDYSFIEKGML</sequence>
<gene>
    <name evidence="1" type="ORF">SAMN06265379_101959</name>
</gene>
<dbReference type="OrthoDB" id="1367458at2"/>
<dbReference type="RefSeq" id="WP_142532273.1">
    <property type="nucleotide sequence ID" value="NZ_FXTB01000001.1"/>
</dbReference>
<evidence type="ECO:0000313" key="1">
    <source>
        <dbReference type="EMBL" id="SMO46821.1"/>
    </source>
</evidence>